<name>A0A0D3JB45_EMIH1</name>
<dbReference type="RefSeq" id="XP_005773159.1">
    <property type="nucleotide sequence ID" value="XM_005773102.1"/>
</dbReference>
<evidence type="ECO:0000256" key="1">
    <source>
        <dbReference type="SAM" id="MobiDB-lite"/>
    </source>
</evidence>
<dbReference type="AlphaFoldDB" id="A0A0D3JB45"/>
<feature type="region of interest" description="Disordered" evidence="1">
    <location>
        <begin position="168"/>
        <end position="244"/>
    </location>
</feature>
<feature type="compositionally biased region" description="Low complexity" evidence="1">
    <location>
        <begin position="198"/>
        <end position="212"/>
    </location>
</feature>
<dbReference type="KEGG" id="ehx:EMIHUDRAFT_241864"/>
<dbReference type="GeneID" id="17266302"/>
<feature type="compositionally biased region" description="Basic and acidic residues" evidence="1">
    <location>
        <begin position="168"/>
        <end position="177"/>
    </location>
</feature>
<dbReference type="Proteomes" id="UP000013827">
    <property type="component" value="Unassembled WGS sequence"/>
</dbReference>
<dbReference type="HOGENOM" id="CLU_1139767_0_0_1"/>
<evidence type="ECO:0000313" key="2">
    <source>
        <dbReference type="EnsemblProtists" id="EOD20730"/>
    </source>
</evidence>
<sequence length="244" mass="26777">MAPRPTAMALLQRRQRCSNGDGETRHVREVRWAGPRGRSEAGSRPLCTARDAPGVARKDGYSRLPTAMAPRQTAMALLQRRQRCSNGDGETRHVREVRWAGPRGRSEARSWPLCTARDAPGVAREDGYSRLPTAMAPRQTAMALLQRRQRCSNGDGETRHVREVRWAGPRGRSEARSRPLCTARDAPGVAREDGYSRLPTAMAPHPTAMALLQRRRRDKARTRGAVGGTTRPVGGSIAAALHGP</sequence>
<accession>A0A0D3JB45</accession>
<proteinExistence type="predicted"/>
<evidence type="ECO:0000313" key="3">
    <source>
        <dbReference type="Proteomes" id="UP000013827"/>
    </source>
</evidence>
<protein>
    <submittedName>
        <fullName evidence="2">Uncharacterized protein</fullName>
    </submittedName>
</protein>
<feature type="compositionally biased region" description="Basic residues" evidence="1">
    <location>
        <begin position="213"/>
        <end position="222"/>
    </location>
</feature>
<reference evidence="3" key="1">
    <citation type="journal article" date="2013" name="Nature">
        <title>Pan genome of the phytoplankton Emiliania underpins its global distribution.</title>
        <authorList>
            <person name="Read B.A."/>
            <person name="Kegel J."/>
            <person name="Klute M.J."/>
            <person name="Kuo A."/>
            <person name="Lefebvre S.C."/>
            <person name="Maumus F."/>
            <person name="Mayer C."/>
            <person name="Miller J."/>
            <person name="Monier A."/>
            <person name="Salamov A."/>
            <person name="Young J."/>
            <person name="Aguilar M."/>
            <person name="Claverie J.M."/>
            <person name="Frickenhaus S."/>
            <person name="Gonzalez K."/>
            <person name="Herman E.K."/>
            <person name="Lin Y.C."/>
            <person name="Napier J."/>
            <person name="Ogata H."/>
            <person name="Sarno A.F."/>
            <person name="Shmutz J."/>
            <person name="Schroeder D."/>
            <person name="de Vargas C."/>
            <person name="Verret F."/>
            <person name="von Dassow P."/>
            <person name="Valentin K."/>
            <person name="Van de Peer Y."/>
            <person name="Wheeler G."/>
            <person name="Dacks J.B."/>
            <person name="Delwiche C.F."/>
            <person name="Dyhrman S.T."/>
            <person name="Glockner G."/>
            <person name="John U."/>
            <person name="Richards T."/>
            <person name="Worden A.Z."/>
            <person name="Zhang X."/>
            <person name="Grigoriev I.V."/>
            <person name="Allen A.E."/>
            <person name="Bidle K."/>
            <person name="Borodovsky M."/>
            <person name="Bowler C."/>
            <person name="Brownlee C."/>
            <person name="Cock J.M."/>
            <person name="Elias M."/>
            <person name="Gladyshev V.N."/>
            <person name="Groth M."/>
            <person name="Guda C."/>
            <person name="Hadaegh A."/>
            <person name="Iglesias-Rodriguez M.D."/>
            <person name="Jenkins J."/>
            <person name="Jones B.M."/>
            <person name="Lawson T."/>
            <person name="Leese F."/>
            <person name="Lindquist E."/>
            <person name="Lobanov A."/>
            <person name="Lomsadze A."/>
            <person name="Malik S.B."/>
            <person name="Marsh M.E."/>
            <person name="Mackinder L."/>
            <person name="Mock T."/>
            <person name="Mueller-Roeber B."/>
            <person name="Pagarete A."/>
            <person name="Parker M."/>
            <person name="Probert I."/>
            <person name="Quesneville H."/>
            <person name="Raines C."/>
            <person name="Rensing S.A."/>
            <person name="Riano-Pachon D.M."/>
            <person name="Richier S."/>
            <person name="Rokitta S."/>
            <person name="Shiraiwa Y."/>
            <person name="Soanes D.M."/>
            <person name="van der Giezen M."/>
            <person name="Wahlund T.M."/>
            <person name="Williams B."/>
            <person name="Wilson W."/>
            <person name="Wolfe G."/>
            <person name="Wurch L.L."/>
        </authorList>
    </citation>
    <scope>NUCLEOTIDE SEQUENCE</scope>
</reference>
<reference evidence="2" key="2">
    <citation type="submission" date="2024-10" db="UniProtKB">
        <authorList>
            <consortium name="EnsemblProtists"/>
        </authorList>
    </citation>
    <scope>IDENTIFICATION</scope>
</reference>
<dbReference type="PaxDb" id="2903-EOD20730"/>
<organism evidence="2 3">
    <name type="scientific">Emiliania huxleyi (strain CCMP1516)</name>
    <dbReference type="NCBI Taxonomy" id="280463"/>
    <lineage>
        <taxon>Eukaryota</taxon>
        <taxon>Haptista</taxon>
        <taxon>Haptophyta</taxon>
        <taxon>Prymnesiophyceae</taxon>
        <taxon>Isochrysidales</taxon>
        <taxon>Noelaerhabdaceae</taxon>
        <taxon>Emiliania</taxon>
    </lineage>
</organism>
<dbReference type="EnsemblProtists" id="EOD20730">
    <property type="protein sequence ID" value="EOD20730"/>
    <property type="gene ID" value="EMIHUDRAFT_241864"/>
</dbReference>
<feature type="region of interest" description="Disordered" evidence="1">
    <location>
        <begin position="34"/>
        <end position="60"/>
    </location>
</feature>
<keyword evidence="3" id="KW-1185">Reference proteome</keyword>